<dbReference type="EMBL" id="SJPO01000002">
    <property type="protein sequence ID" value="TWT78080.1"/>
    <property type="molecule type" value="Genomic_DNA"/>
</dbReference>
<evidence type="ECO:0000256" key="3">
    <source>
        <dbReference type="ARBA" id="ARBA00022801"/>
    </source>
</evidence>
<evidence type="ECO:0000256" key="1">
    <source>
        <dbReference type="ARBA" id="ARBA00001947"/>
    </source>
</evidence>
<dbReference type="RefSeq" id="WP_146584318.1">
    <property type="nucleotide sequence ID" value="NZ_SJPO01000002.1"/>
</dbReference>
<evidence type="ECO:0000256" key="2">
    <source>
        <dbReference type="ARBA" id="ARBA00022723"/>
    </source>
</evidence>
<keyword evidence="7" id="KW-1185">Reference proteome</keyword>
<sequence>MPARPYVLAECTLPMVREAGFRVAVLPWGATEPHNYHLPYATDNYEAGALATESARRAWERGARVAVLPGVPFGVNTQQLDLPLTINMNPSTQALVLRDVVDSLAGQGIANLVVLNFHGGNHFNQMIRELQARTEVFLCVVNGFAVVPRDGYFDQPGDHADELETSLMLHLESELVRPLAEAGDGAARQWRLTAFREKWAWAPRQWTEVTADTGVGDPAAATADKGARYFDAVAAKVADFLVDLAAADPKDRYE</sequence>
<dbReference type="Pfam" id="PF02633">
    <property type="entry name" value="Creatininase"/>
    <property type="match status" value="1"/>
</dbReference>
<comment type="cofactor">
    <cofactor evidence="1">
        <name>Zn(2+)</name>
        <dbReference type="ChEBI" id="CHEBI:29105"/>
    </cofactor>
</comment>
<evidence type="ECO:0000256" key="5">
    <source>
        <dbReference type="ARBA" id="ARBA00024029"/>
    </source>
</evidence>
<reference evidence="6 7" key="1">
    <citation type="submission" date="2019-02" db="EMBL/GenBank/DDBJ databases">
        <title>Deep-cultivation of Planctomycetes and their phenomic and genomic characterization uncovers novel biology.</title>
        <authorList>
            <person name="Wiegand S."/>
            <person name="Jogler M."/>
            <person name="Boedeker C."/>
            <person name="Pinto D."/>
            <person name="Vollmers J."/>
            <person name="Rivas-Marin E."/>
            <person name="Kohn T."/>
            <person name="Peeters S.H."/>
            <person name="Heuer A."/>
            <person name="Rast P."/>
            <person name="Oberbeckmann S."/>
            <person name="Bunk B."/>
            <person name="Jeske O."/>
            <person name="Meyerdierks A."/>
            <person name="Storesund J.E."/>
            <person name="Kallscheuer N."/>
            <person name="Luecker S."/>
            <person name="Lage O.M."/>
            <person name="Pohl T."/>
            <person name="Merkel B.J."/>
            <person name="Hornburger P."/>
            <person name="Mueller R.-W."/>
            <person name="Bruemmer F."/>
            <person name="Labrenz M."/>
            <person name="Spormann A.M."/>
            <person name="Op Den Camp H."/>
            <person name="Overmann J."/>
            <person name="Amann R."/>
            <person name="Jetten M.S.M."/>
            <person name="Mascher T."/>
            <person name="Medema M.H."/>
            <person name="Devos D.P."/>
            <person name="Kaster A.-K."/>
            <person name="Ovreas L."/>
            <person name="Rohde M."/>
            <person name="Galperin M.Y."/>
            <person name="Jogler C."/>
        </authorList>
    </citation>
    <scope>NUCLEOTIDE SEQUENCE [LARGE SCALE GENOMIC DNA]</scope>
    <source>
        <strain evidence="6 7">Pla123a</strain>
    </source>
</reference>
<dbReference type="PANTHER" id="PTHR35005:SF1">
    <property type="entry name" value="2-AMINO-5-FORMYLAMINO-6-RIBOSYLAMINOPYRIMIDIN-4(3H)-ONE 5'-MONOPHOSPHATE DEFORMYLASE"/>
    <property type="match status" value="1"/>
</dbReference>
<evidence type="ECO:0000313" key="6">
    <source>
        <dbReference type="EMBL" id="TWT78080.1"/>
    </source>
</evidence>
<name>A0A5C5YTH1_9BACT</name>
<keyword evidence="4" id="KW-0862">Zinc</keyword>
<keyword evidence="2" id="KW-0479">Metal-binding</keyword>
<dbReference type="AlphaFoldDB" id="A0A5C5YTH1"/>
<evidence type="ECO:0000313" key="7">
    <source>
        <dbReference type="Proteomes" id="UP000318478"/>
    </source>
</evidence>
<dbReference type="OrthoDB" id="9801445at2"/>
<keyword evidence="3 6" id="KW-0378">Hydrolase</keyword>
<dbReference type="InterPro" id="IPR003785">
    <property type="entry name" value="Creatininase/forma_Hydrolase"/>
</dbReference>
<dbReference type="Gene3D" id="3.40.50.10310">
    <property type="entry name" value="Creatininase"/>
    <property type="match status" value="1"/>
</dbReference>
<dbReference type="SUPFAM" id="SSF102215">
    <property type="entry name" value="Creatininase"/>
    <property type="match status" value="1"/>
</dbReference>
<organism evidence="6 7">
    <name type="scientific">Posidoniimonas polymericola</name>
    <dbReference type="NCBI Taxonomy" id="2528002"/>
    <lineage>
        <taxon>Bacteria</taxon>
        <taxon>Pseudomonadati</taxon>
        <taxon>Planctomycetota</taxon>
        <taxon>Planctomycetia</taxon>
        <taxon>Pirellulales</taxon>
        <taxon>Lacipirellulaceae</taxon>
        <taxon>Posidoniimonas</taxon>
    </lineage>
</organism>
<accession>A0A5C5YTH1</accession>
<comment type="caution">
    <text evidence="6">The sequence shown here is derived from an EMBL/GenBank/DDBJ whole genome shotgun (WGS) entry which is preliminary data.</text>
</comment>
<dbReference type="InterPro" id="IPR024087">
    <property type="entry name" value="Creatininase-like_sf"/>
</dbReference>
<dbReference type="PANTHER" id="PTHR35005">
    <property type="entry name" value="3-DEHYDRO-SCYLLO-INOSOSE HYDROLASE"/>
    <property type="match status" value="1"/>
</dbReference>
<dbReference type="GO" id="GO:0046872">
    <property type="term" value="F:metal ion binding"/>
    <property type="evidence" value="ECO:0007669"/>
    <property type="project" value="UniProtKB-KW"/>
</dbReference>
<dbReference type="GO" id="GO:0016811">
    <property type="term" value="F:hydrolase activity, acting on carbon-nitrogen (but not peptide) bonds, in linear amides"/>
    <property type="evidence" value="ECO:0007669"/>
    <property type="project" value="TreeGrafter"/>
</dbReference>
<gene>
    <name evidence="6" type="primary">crnA</name>
    <name evidence="6" type="ORF">Pla123a_08690</name>
</gene>
<comment type="similarity">
    <text evidence="5">Belongs to the creatininase superfamily.</text>
</comment>
<dbReference type="GO" id="GO:0047789">
    <property type="term" value="F:creatininase activity"/>
    <property type="evidence" value="ECO:0007669"/>
    <property type="project" value="UniProtKB-EC"/>
</dbReference>
<dbReference type="GO" id="GO:0009231">
    <property type="term" value="P:riboflavin biosynthetic process"/>
    <property type="evidence" value="ECO:0007669"/>
    <property type="project" value="TreeGrafter"/>
</dbReference>
<protein>
    <submittedName>
        <fullName evidence="6">Creatinine amidohydrolase</fullName>
        <ecNumber evidence="6">3.5.2.10</ecNumber>
    </submittedName>
</protein>
<evidence type="ECO:0000256" key="4">
    <source>
        <dbReference type="ARBA" id="ARBA00022833"/>
    </source>
</evidence>
<dbReference type="EC" id="3.5.2.10" evidence="6"/>
<proteinExistence type="inferred from homology"/>
<dbReference type="Proteomes" id="UP000318478">
    <property type="component" value="Unassembled WGS sequence"/>
</dbReference>